<dbReference type="InterPro" id="IPR036179">
    <property type="entry name" value="Ig-like_dom_sf"/>
</dbReference>
<sequence>MLVCELLLHVPLRLGIHHLNLLGSRMKQKVIETRGISLRKIDEFTSNLVISKVEAESNGNYTCKVSIPLDLIRNRLFLWLKIFPKISPFHFLVNWTLACELFVVCGVLAGDPPFEFVWFKDGQKLLDTRGISIKFDEFTSNLVISKVDAESIGNYTCKVSNSAGFDQKSAFLSVKDVPRIGPFHLRVI</sequence>
<accession>A0AAV4Y4L5</accession>
<feature type="domain" description="Ig-like" evidence="2">
    <location>
        <begin position="84"/>
        <end position="173"/>
    </location>
</feature>
<dbReference type="PROSITE" id="PS50835">
    <property type="entry name" value="IG_LIKE"/>
    <property type="match status" value="1"/>
</dbReference>
<dbReference type="Gene3D" id="2.60.40.10">
    <property type="entry name" value="Immunoglobulins"/>
    <property type="match status" value="1"/>
</dbReference>
<evidence type="ECO:0000313" key="3">
    <source>
        <dbReference type="EMBL" id="GIZ01135.1"/>
    </source>
</evidence>
<reference evidence="3 4" key="1">
    <citation type="submission" date="2021-06" db="EMBL/GenBank/DDBJ databases">
        <title>Caerostris extrusa draft genome.</title>
        <authorList>
            <person name="Kono N."/>
            <person name="Arakawa K."/>
        </authorList>
    </citation>
    <scope>NUCLEOTIDE SEQUENCE [LARGE SCALE GENOMIC DNA]</scope>
</reference>
<dbReference type="FunFam" id="2.60.40.10:FF:000333">
    <property type="entry name" value="Down syndrome cell adhesion molecule"/>
    <property type="match status" value="1"/>
</dbReference>
<organism evidence="3 4">
    <name type="scientific">Caerostris extrusa</name>
    <name type="common">Bark spider</name>
    <name type="synonym">Caerostris bankana</name>
    <dbReference type="NCBI Taxonomy" id="172846"/>
    <lineage>
        <taxon>Eukaryota</taxon>
        <taxon>Metazoa</taxon>
        <taxon>Ecdysozoa</taxon>
        <taxon>Arthropoda</taxon>
        <taxon>Chelicerata</taxon>
        <taxon>Arachnida</taxon>
        <taxon>Araneae</taxon>
        <taxon>Araneomorphae</taxon>
        <taxon>Entelegynae</taxon>
        <taxon>Araneoidea</taxon>
        <taxon>Araneidae</taxon>
        <taxon>Caerostris</taxon>
    </lineage>
</organism>
<dbReference type="EMBL" id="BPLR01001258">
    <property type="protein sequence ID" value="GIZ01135.1"/>
    <property type="molecule type" value="Genomic_DNA"/>
</dbReference>
<dbReference type="GO" id="GO:0007156">
    <property type="term" value="P:homophilic cell adhesion via plasma membrane adhesion molecules"/>
    <property type="evidence" value="ECO:0007669"/>
    <property type="project" value="TreeGrafter"/>
</dbReference>
<evidence type="ECO:0000313" key="4">
    <source>
        <dbReference type="Proteomes" id="UP001054945"/>
    </source>
</evidence>
<name>A0AAV4Y4L5_CAEEX</name>
<dbReference type="InterPro" id="IPR007110">
    <property type="entry name" value="Ig-like_dom"/>
</dbReference>
<dbReference type="InterPro" id="IPR013783">
    <property type="entry name" value="Ig-like_fold"/>
</dbReference>
<dbReference type="Pfam" id="PF07679">
    <property type="entry name" value="I-set"/>
    <property type="match status" value="1"/>
</dbReference>
<keyword evidence="4" id="KW-1185">Reference proteome</keyword>
<dbReference type="GO" id="GO:0098632">
    <property type="term" value="F:cell-cell adhesion mediator activity"/>
    <property type="evidence" value="ECO:0007669"/>
    <property type="project" value="TreeGrafter"/>
</dbReference>
<dbReference type="SUPFAM" id="SSF48726">
    <property type="entry name" value="Immunoglobulin"/>
    <property type="match status" value="2"/>
</dbReference>
<dbReference type="GO" id="GO:0007411">
    <property type="term" value="P:axon guidance"/>
    <property type="evidence" value="ECO:0007669"/>
    <property type="project" value="TreeGrafter"/>
</dbReference>
<dbReference type="PANTHER" id="PTHR10075:SF101">
    <property type="entry name" value="ZWEI IG DOMAIN PROTEIN ZIG-3"/>
    <property type="match status" value="1"/>
</dbReference>
<dbReference type="GO" id="GO:0005886">
    <property type="term" value="C:plasma membrane"/>
    <property type="evidence" value="ECO:0007669"/>
    <property type="project" value="TreeGrafter"/>
</dbReference>
<proteinExistence type="predicted"/>
<dbReference type="InterPro" id="IPR013098">
    <property type="entry name" value="Ig_I-set"/>
</dbReference>
<protein>
    <submittedName>
        <fullName evidence="3">Titin</fullName>
    </submittedName>
</protein>
<gene>
    <name evidence="3" type="primary">Ttn_2</name>
    <name evidence="3" type="ORF">CEXT_426681</name>
</gene>
<keyword evidence="1" id="KW-0393">Immunoglobulin domain</keyword>
<dbReference type="GO" id="GO:0070593">
    <property type="term" value="P:dendrite self-avoidance"/>
    <property type="evidence" value="ECO:0007669"/>
    <property type="project" value="TreeGrafter"/>
</dbReference>
<evidence type="ECO:0000259" key="2">
    <source>
        <dbReference type="PROSITE" id="PS50835"/>
    </source>
</evidence>
<evidence type="ECO:0000256" key="1">
    <source>
        <dbReference type="ARBA" id="ARBA00023319"/>
    </source>
</evidence>
<dbReference type="AlphaFoldDB" id="A0AAV4Y4L5"/>
<comment type="caution">
    <text evidence="3">The sequence shown here is derived from an EMBL/GenBank/DDBJ whole genome shotgun (WGS) entry which is preliminary data.</text>
</comment>
<dbReference type="Proteomes" id="UP001054945">
    <property type="component" value="Unassembled WGS sequence"/>
</dbReference>
<dbReference type="GO" id="GO:0030424">
    <property type="term" value="C:axon"/>
    <property type="evidence" value="ECO:0007669"/>
    <property type="project" value="TreeGrafter"/>
</dbReference>
<dbReference type="PANTHER" id="PTHR10075">
    <property type="entry name" value="BASIGIN RELATED"/>
    <property type="match status" value="1"/>
</dbReference>